<comment type="caution">
    <text evidence="3">The sequence shown here is derived from an EMBL/GenBank/DDBJ whole genome shotgun (WGS) entry which is preliminary data.</text>
</comment>
<accession>A0A1S1LF24</accession>
<evidence type="ECO:0000313" key="4">
    <source>
        <dbReference type="Proteomes" id="UP000179616"/>
    </source>
</evidence>
<evidence type="ECO:0000256" key="1">
    <source>
        <dbReference type="SAM" id="MobiDB-lite"/>
    </source>
</evidence>
<dbReference type="RefSeq" id="WP_070934916.1">
    <property type="nucleotide sequence ID" value="NZ_MLIK01000003.1"/>
</dbReference>
<gene>
    <name evidence="3" type="ORF">BKG76_00275</name>
</gene>
<proteinExistence type="predicted"/>
<sequence>MTYGPQAQTVTESQMVLMMSAVDSAPNAKTGWRATLDAVRDLIMRAYGPSAAGILVITLALSGCSTTTSGEASRASQPPAAEAPSRPIEQLSPTVDELSQALNSTMKITLPVLSSNSIKVLPEGVGDASPVECVGAKRYGMRQTYAQARVLAAATGSWETNTHTDLHIRPDYSVDVAIVEVDTATAAQTLLRKFVSQWQKCQTTPVVSHNVGTDGNTFTDRITQVTDTNGTLSAIDMQSEVNKYGIETGPTPIQRTVATASRYLIDVQVENTGWLPGNPISTTNAEAVAKLITAKIDSVT</sequence>
<organism evidence="3 4">
    <name type="scientific">Mycobacteroides franklinii</name>
    <dbReference type="NCBI Taxonomy" id="948102"/>
    <lineage>
        <taxon>Bacteria</taxon>
        <taxon>Bacillati</taxon>
        <taxon>Actinomycetota</taxon>
        <taxon>Actinomycetes</taxon>
        <taxon>Mycobacteriales</taxon>
        <taxon>Mycobacteriaceae</taxon>
        <taxon>Mycobacteroides</taxon>
    </lineage>
</organism>
<dbReference type="Proteomes" id="UP000179616">
    <property type="component" value="Unassembled WGS sequence"/>
</dbReference>
<evidence type="ECO:0000313" key="3">
    <source>
        <dbReference type="EMBL" id="OHU31688.1"/>
    </source>
</evidence>
<dbReference type="InterPro" id="IPR026954">
    <property type="entry name" value="PknH-like_Extracell"/>
</dbReference>
<reference evidence="3 4" key="1">
    <citation type="submission" date="2016-10" db="EMBL/GenBank/DDBJ databases">
        <title>Evaluation of Human, Veterinary and Environmental Mycobacterium chelonae Isolates by Core Genome Phylogenomic Analysis, Targeted Gene Comparison, and Anti-microbial Susceptibility Patterns: A Tale of Mistaken Identities.</title>
        <authorList>
            <person name="Fogelson S.B."/>
            <person name="Camus A.C."/>
            <person name="Lorenz W."/>
            <person name="Vasireddy R."/>
            <person name="Vasireddy S."/>
            <person name="Smith T."/>
            <person name="Brown-Elliott B.A."/>
            <person name="Wallace R.J.Jr."/>
            <person name="Hasan N.A."/>
            <person name="Reischl U."/>
            <person name="Sanchez S."/>
        </authorList>
    </citation>
    <scope>NUCLEOTIDE SEQUENCE [LARGE SCALE GENOMIC DNA]</scope>
    <source>
        <strain evidence="3 4">1559</strain>
    </source>
</reference>
<feature type="domain" description="PknH-like extracellular" evidence="2">
    <location>
        <begin position="87"/>
        <end position="279"/>
    </location>
</feature>
<dbReference type="Pfam" id="PF14032">
    <property type="entry name" value="PknH_C"/>
    <property type="match status" value="1"/>
</dbReference>
<dbReference type="Gene3D" id="3.40.1000.70">
    <property type="entry name" value="PknH-like extracellular domain"/>
    <property type="match status" value="1"/>
</dbReference>
<name>A0A1S1LF24_9MYCO</name>
<dbReference type="AlphaFoldDB" id="A0A1S1LF24"/>
<dbReference type="GeneID" id="57165221"/>
<dbReference type="EMBL" id="MLIK01000003">
    <property type="protein sequence ID" value="OHU31688.1"/>
    <property type="molecule type" value="Genomic_DNA"/>
</dbReference>
<dbReference type="InterPro" id="IPR038232">
    <property type="entry name" value="PknH-like_Extracell_sf"/>
</dbReference>
<feature type="region of interest" description="Disordered" evidence="1">
    <location>
        <begin position="67"/>
        <end position="89"/>
    </location>
</feature>
<feature type="compositionally biased region" description="Polar residues" evidence="1">
    <location>
        <begin position="67"/>
        <end position="76"/>
    </location>
</feature>
<evidence type="ECO:0000259" key="2">
    <source>
        <dbReference type="Pfam" id="PF14032"/>
    </source>
</evidence>
<protein>
    <recommendedName>
        <fullName evidence="2">PknH-like extracellular domain-containing protein</fullName>
    </recommendedName>
</protein>